<dbReference type="AlphaFoldDB" id="A0A4Q7IR73"/>
<evidence type="ECO:0000313" key="4">
    <source>
        <dbReference type="EMBL" id="RZQ54402.1"/>
    </source>
</evidence>
<comment type="caution">
    <text evidence="4">The sequence shown here is derived from an EMBL/GenBank/DDBJ whole genome shotgun (WGS) entry which is preliminary data.</text>
</comment>
<evidence type="ECO:0000313" key="5">
    <source>
        <dbReference type="Proteomes" id="UP000291338"/>
    </source>
</evidence>
<dbReference type="RefSeq" id="WP_130254359.1">
    <property type="nucleotide sequence ID" value="NZ_PPSX01000015.1"/>
</dbReference>
<keyword evidence="2 3" id="KW-0732">Signal</keyword>
<gene>
    <name evidence="4" type="ORF">C1E23_04115</name>
</gene>
<comment type="similarity">
    <text evidence="1">Belongs to the CsgA/CsgB family.</text>
</comment>
<evidence type="ECO:0000256" key="2">
    <source>
        <dbReference type="ARBA" id="ARBA00022729"/>
    </source>
</evidence>
<protein>
    <submittedName>
        <fullName evidence="4">Curlin subunit CsgB</fullName>
    </submittedName>
</protein>
<feature type="chain" id="PRO_5020885254" evidence="3">
    <location>
        <begin position="36"/>
        <end position="163"/>
    </location>
</feature>
<reference evidence="4 5" key="1">
    <citation type="submission" date="2018-01" db="EMBL/GenBank/DDBJ databases">
        <title>Co-occurrence of chitin degradation, pigmentation and bioactivity in marine Pseudoalteromonas.</title>
        <authorList>
            <person name="Paulsen S."/>
            <person name="Gram L."/>
            <person name="Machado H."/>
        </authorList>
    </citation>
    <scope>NUCLEOTIDE SEQUENCE [LARGE SCALE GENOMIC DNA]</scope>
    <source>
        <strain evidence="4 5">S3898</strain>
    </source>
</reference>
<evidence type="ECO:0000256" key="3">
    <source>
        <dbReference type="SAM" id="SignalP"/>
    </source>
</evidence>
<accession>A0A4Q7IR73</accession>
<dbReference type="Pfam" id="PF07012">
    <property type="entry name" value="Curlin_rpt"/>
    <property type="match status" value="1"/>
</dbReference>
<dbReference type="Proteomes" id="UP000291338">
    <property type="component" value="Unassembled WGS sequence"/>
</dbReference>
<dbReference type="EMBL" id="PPSX01000015">
    <property type="protein sequence ID" value="RZQ54402.1"/>
    <property type="molecule type" value="Genomic_DNA"/>
</dbReference>
<dbReference type="GO" id="GO:0007155">
    <property type="term" value="P:cell adhesion"/>
    <property type="evidence" value="ECO:0007669"/>
    <property type="project" value="InterPro"/>
</dbReference>
<sequence length="163" mass="17790">MTTDKKNRLIKLKKQFNCSLFIAPLLLTKTFACHADDLVSGTDLQNSPLSLSLATSLVVTMNNTVQHLAINQYGINNQVIVNQTADMVNGVKITQNGTHNLANVTQSGANNTVNLLQQGYGNLVDVFQEGDANTVNVTQTGEQTFVVHQIGNKMLVNITQYKN</sequence>
<dbReference type="GO" id="GO:0009289">
    <property type="term" value="C:pilus"/>
    <property type="evidence" value="ECO:0007669"/>
    <property type="project" value="InterPro"/>
</dbReference>
<name>A0A4Q7IR73_9GAMM</name>
<dbReference type="InterPro" id="IPR009742">
    <property type="entry name" value="Curlin_rpt"/>
</dbReference>
<organism evidence="4 5">
    <name type="scientific">Pseudoalteromonas phenolica</name>
    <dbReference type="NCBI Taxonomy" id="161398"/>
    <lineage>
        <taxon>Bacteria</taxon>
        <taxon>Pseudomonadati</taxon>
        <taxon>Pseudomonadota</taxon>
        <taxon>Gammaproteobacteria</taxon>
        <taxon>Alteromonadales</taxon>
        <taxon>Pseudoalteromonadaceae</taxon>
        <taxon>Pseudoalteromonas</taxon>
    </lineage>
</organism>
<feature type="signal peptide" evidence="3">
    <location>
        <begin position="1"/>
        <end position="35"/>
    </location>
</feature>
<evidence type="ECO:0000256" key="1">
    <source>
        <dbReference type="ARBA" id="ARBA00009766"/>
    </source>
</evidence>
<proteinExistence type="inferred from homology"/>